<dbReference type="RefSeq" id="WP_406787503.1">
    <property type="nucleotide sequence ID" value="NZ_JBJIAA010000008.1"/>
</dbReference>
<name>A0ABW8TGM5_9CLOT</name>
<accession>A0ABW8TGM5</accession>
<sequence length="95" mass="11434">MNYVKAEDILPDDLLKMIQQYTDGVYIYIPRKNEERKAWGENSGIRKSLKFRNRLIYKDYIKGKKVKVLSQKYYLSEQSIWRIINNEKNSLENKA</sequence>
<feature type="domain" description="Mor transcription activator" evidence="1">
    <location>
        <begin position="14"/>
        <end position="90"/>
    </location>
</feature>
<evidence type="ECO:0000313" key="2">
    <source>
        <dbReference type="EMBL" id="MFL0250838.1"/>
    </source>
</evidence>
<dbReference type="InterPro" id="IPR009057">
    <property type="entry name" value="Homeodomain-like_sf"/>
</dbReference>
<dbReference type="EMBL" id="JBJIAA010000008">
    <property type="protein sequence ID" value="MFL0250838.1"/>
    <property type="molecule type" value="Genomic_DNA"/>
</dbReference>
<dbReference type="InterPro" id="IPR049739">
    <property type="entry name" value="YraL-like"/>
</dbReference>
<proteinExistence type="predicted"/>
<protein>
    <submittedName>
        <fullName evidence="2">CD3324 family protein</fullName>
    </submittedName>
</protein>
<dbReference type="InterPro" id="IPR052411">
    <property type="entry name" value="c-mor_Regulatory_Protein"/>
</dbReference>
<dbReference type="Gene3D" id="1.10.10.60">
    <property type="entry name" value="Homeodomain-like"/>
    <property type="match status" value="1"/>
</dbReference>
<comment type="caution">
    <text evidence="2">The sequence shown here is derived from an EMBL/GenBank/DDBJ whole genome shotgun (WGS) entry which is preliminary data.</text>
</comment>
<reference evidence="2 3" key="1">
    <citation type="submission" date="2024-11" db="EMBL/GenBank/DDBJ databases">
        <authorList>
            <person name="Heng Y.C."/>
            <person name="Lim A.C.H."/>
            <person name="Lee J.K.Y."/>
            <person name="Kittelmann S."/>
        </authorList>
    </citation>
    <scope>NUCLEOTIDE SEQUENCE [LARGE SCALE GENOMIC DNA]</scope>
    <source>
        <strain evidence="2 3">WILCCON 0114</strain>
    </source>
</reference>
<evidence type="ECO:0000313" key="3">
    <source>
        <dbReference type="Proteomes" id="UP001623592"/>
    </source>
</evidence>
<dbReference type="Pfam" id="PF08765">
    <property type="entry name" value="Mor"/>
    <property type="match status" value="1"/>
</dbReference>
<dbReference type="NCBIfam" id="NF040785">
    <property type="entry name" value="CD3324_fam"/>
    <property type="match status" value="1"/>
</dbReference>
<dbReference type="SUPFAM" id="SSF46689">
    <property type="entry name" value="Homeodomain-like"/>
    <property type="match status" value="1"/>
</dbReference>
<dbReference type="Proteomes" id="UP001623592">
    <property type="component" value="Unassembled WGS sequence"/>
</dbReference>
<dbReference type="InterPro" id="IPR014875">
    <property type="entry name" value="Mor_transcription_activator"/>
</dbReference>
<organism evidence="2 3">
    <name type="scientific">Clostridium neuense</name>
    <dbReference type="NCBI Taxonomy" id="1728934"/>
    <lineage>
        <taxon>Bacteria</taxon>
        <taxon>Bacillati</taxon>
        <taxon>Bacillota</taxon>
        <taxon>Clostridia</taxon>
        <taxon>Eubacteriales</taxon>
        <taxon>Clostridiaceae</taxon>
        <taxon>Clostridium</taxon>
    </lineage>
</organism>
<gene>
    <name evidence="2" type="ORF">ACJDT4_10435</name>
</gene>
<dbReference type="PANTHER" id="PTHR37812:SF1">
    <property type="entry name" value="MU-LIKE PROPHAGE FLUMU PROTEIN C"/>
    <property type="match status" value="1"/>
</dbReference>
<evidence type="ECO:0000259" key="1">
    <source>
        <dbReference type="Pfam" id="PF08765"/>
    </source>
</evidence>
<dbReference type="PANTHER" id="PTHR37812">
    <property type="entry name" value="MU-LIKE PROPHAGE FLUMU PROTEIN C"/>
    <property type="match status" value="1"/>
</dbReference>
<keyword evidence="3" id="KW-1185">Reference proteome</keyword>